<dbReference type="InterPro" id="IPR013783">
    <property type="entry name" value="Ig-like_fold"/>
</dbReference>
<dbReference type="SUPFAM" id="SSF48726">
    <property type="entry name" value="Immunoglobulin"/>
    <property type="match status" value="1"/>
</dbReference>
<feature type="domain" description="Ig-like" evidence="4">
    <location>
        <begin position="31"/>
        <end position="141"/>
    </location>
</feature>
<evidence type="ECO:0000313" key="5">
    <source>
        <dbReference type="EnsemblMetazoa" id="XP_038044287.1"/>
    </source>
</evidence>
<dbReference type="InterPro" id="IPR003599">
    <property type="entry name" value="Ig_sub"/>
</dbReference>
<dbReference type="EnsemblMetazoa" id="XM_038188359.1">
    <property type="protein sequence ID" value="XP_038044287.1"/>
    <property type="gene ID" value="LOC119718925"/>
</dbReference>
<feature type="region of interest" description="Disordered" evidence="1">
    <location>
        <begin position="365"/>
        <end position="429"/>
    </location>
</feature>
<evidence type="ECO:0000259" key="4">
    <source>
        <dbReference type="PROSITE" id="PS50835"/>
    </source>
</evidence>
<dbReference type="RefSeq" id="XP_038044287.1">
    <property type="nucleotide sequence ID" value="XM_038188359.1"/>
</dbReference>
<dbReference type="SMART" id="SM00409">
    <property type="entry name" value="IG"/>
    <property type="match status" value="1"/>
</dbReference>
<dbReference type="InterPro" id="IPR036179">
    <property type="entry name" value="Ig-like_dom_sf"/>
</dbReference>
<dbReference type="AlphaFoldDB" id="A0A913YY42"/>
<dbReference type="GeneID" id="119718925"/>
<dbReference type="Proteomes" id="UP000887568">
    <property type="component" value="Unplaced"/>
</dbReference>
<feature type="chain" id="PRO_5037884852" description="Ig-like domain-containing protein" evidence="3">
    <location>
        <begin position="21"/>
        <end position="429"/>
    </location>
</feature>
<dbReference type="OMA" id="HANRILM"/>
<sequence>MDRMISMYFCLLSWWCILHANRILMVISAEPTVTAWIITPEADRKEGGRVEMRCVATNLEADHVVEWMTEDPTLTLRWGNVTLARTGRRFVFETMQTMIGQTTQMFTITDLERGDTDEYICNVHGPIAGGGYFIVATAKVNLTVLYFPNESFPICSPDGPITVDTGTQLNMRCSSEYGNSAVLMQVSQSPTGFNTHMWMITFNNDTLFASLDLTVGIGDHNAMFQCIITSTYFPGMNRSCTIGPIQVTGSPAELTTETLETEHQATVKPSFTSTSLTTETITQTLTNPTSSTIHSSAIAAAVAAGGVLLVAMAAIIVCLCNRQQGCCNKGPTTRTETQVSNVDPYVELQKSTDEGNREYMELGAKEATTSNTTRDGEANGGYVEPATVHDTPTESHAEYQAVEDDNESQEHDYDKPDPKHTEYEVVQAT</sequence>
<evidence type="ECO:0000256" key="2">
    <source>
        <dbReference type="SAM" id="Phobius"/>
    </source>
</evidence>
<dbReference type="InterPro" id="IPR007110">
    <property type="entry name" value="Ig-like_dom"/>
</dbReference>
<name>A0A913YY42_PATMI</name>
<dbReference type="PROSITE" id="PS50835">
    <property type="entry name" value="IG_LIKE"/>
    <property type="match status" value="1"/>
</dbReference>
<keyword evidence="3" id="KW-0732">Signal</keyword>
<evidence type="ECO:0000256" key="3">
    <source>
        <dbReference type="SAM" id="SignalP"/>
    </source>
</evidence>
<reference evidence="5" key="1">
    <citation type="submission" date="2022-11" db="UniProtKB">
        <authorList>
            <consortium name="EnsemblMetazoa"/>
        </authorList>
    </citation>
    <scope>IDENTIFICATION</scope>
</reference>
<feature type="signal peptide" evidence="3">
    <location>
        <begin position="1"/>
        <end position="20"/>
    </location>
</feature>
<feature type="compositionally biased region" description="Basic and acidic residues" evidence="1">
    <location>
        <begin position="408"/>
        <end position="423"/>
    </location>
</feature>
<proteinExistence type="predicted"/>
<keyword evidence="2" id="KW-1133">Transmembrane helix</keyword>
<protein>
    <recommendedName>
        <fullName evidence="4">Ig-like domain-containing protein</fullName>
    </recommendedName>
</protein>
<accession>A0A913YY42</accession>
<keyword evidence="2" id="KW-0472">Membrane</keyword>
<evidence type="ECO:0000256" key="1">
    <source>
        <dbReference type="SAM" id="MobiDB-lite"/>
    </source>
</evidence>
<organism evidence="5 6">
    <name type="scientific">Patiria miniata</name>
    <name type="common">Bat star</name>
    <name type="synonym">Asterina miniata</name>
    <dbReference type="NCBI Taxonomy" id="46514"/>
    <lineage>
        <taxon>Eukaryota</taxon>
        <taxon>Metazoa</taxon>
        <taxon>Echinodermata</taxon>
        <taxon>Eleutherozoa</taxon>
        <taxon>Asterozoa</taxon>
        <taxon>Asteroidea</taxon>
        <taxon>Valvatacea</taxon>
        <taxon>Valvatida</taxon>
        <taxon>Asterinidae</taxon>
        <taxon>Patiria</taxon>
    </lineage>
</organism>
<keyword evidence="6" id="KW-1185">Reference proteome</keyword>
<dbReference type="Gene3D" id="2.60.40.10">
    <property type="entry name" value="Immunoglobulins"/>
    <property type="match status" value="1"/>
</dbReference>
<evidence type="ECO:0000313" key="6">
    <source>
        <dbReference type="Proteomes" id="UP000887568"/>
    </source>
</evidence>
<feature type="transmembrane region" description="Helical" evidence="2">
    <location>
        <begin position="297"/>
        <end position="320"/>
    </location>
</feature>
<keyword evidence="2" id="KW-0812">Transmembrane</keyword>